<feature type="compositionally biased region" description="Polar residues" evidence="1">
    <location>
        <begin position="86"/>
        <end position="96"/>
    </location>
</feature>
<comment type="caution">
    <text evidence="2">The sequence shown here is derived from an EMBL/GenBank/DDBJ whole genome shotgun (WGS) entry which is preliminary data.</text>
</comment>
<organism evidence="2 3">
    <name type="scientific">Lentinula detonsa</name>
    <dbReference type="NCBI Taxonomy" id="2804962"/>
    <lineage>
        <taxon>Eukaryota</taxon>
        <taxon>Fungi</taxon>
        <taxon>Dikarya</taxon>
        <taxon>Basidiomycota</taxon>
        <taxon>Agaricomycotina</taxon>
        <taxon>Agaricomycetes</taxon>
        <taxon>Agaricomycetidae</taxon>
        <taxon>Agaricales</taxon>
        <taxon>Marasmiineae</taxon>
        <taxon>Omphalotaceae</taxon>
        <taxon>Lentinula</taxon>
    </lineage>
</organism>
<dbReference type="Proteomes" id="UP001142393">
    <property type="component" value="Unassembled WGS sequence"/>
</dbReference>
<feature type="compositionally biased region" description="Low complexity" evidence="1">
    <location>
        <begin position="104"/>
        <end position="116"/>
    </location>
</feature>
<proteinExistence type="predicted"/>
<accession>A0A9W8P2Z6</accession>
<feature type="region of interest" description="Disordered" evidence="1">
    <location>
        <begin position="85"/>
        <end position="153"/>
    </location>
</feature>
<name>A0A9W8P2Z6_9AGAR</name>
<gene>
    <name evidence="2" type="ORF">DFH05DRAFT_1459548</name>
</gene>
<dbReference type="AlphaFoldDB" id="A0A9W8P2Z6"/>
<evidence type="ECO:0000256" key="1">
    <source>
        <dbReference type="SAM" id="MobiDB-lite"/>
    </source>
</evidence>
<sequence length="153" mass="16291">MISVNIIIFNSRHKKRPNEVISFPPKRKRSSEGKGKLIEKHIGVKPVERFCSVSITLFLFIFIQGPSETPKLALEFIKSYVPGTSAAPTGTSNGESIQVEDVATTDGGASGAAGTAPIEKSNEKDSEDAAVMSTNGAEDKDITIEAAEPLVTT</sequence>
<keyword evidence="3" id="KW-1185">Reference proteome</keyword>
<evidence type="ECO:0000313" key="2">
    <source>
        <dbReference type="EMBL" id="KAJ3745848.1"/>
    </source>
</evidence>
<reference evidence="2 3" key="1">
    <citation type="journal article" date="2023" name="Proc. Natl. Acad. Sci. U.S.A.">
        <title>A global phylogenomic analysis of the shiitake genus Lentinula.</title>
        <authorList>
            <person name="Sierra-Patev S."/>
            <person name="Min B."/>
            <person name="Naranjo-Ortiz M."/>
            <person name="Looney B."/>
            <person name="Konkel Z."/>
            <person name="Slot J.C."/>
            <person name="Sakamoto Y."/>
            <person name="Steenwyk J.L."/>
            <person name="Rokas A."/>
            <person name="Carro J."/>
            <person name="Camarero S."/>
            <person name="Ferreira P."/>
            <person name="Molpeceres G."/>
            <person name="Ruiz-Duenas F.J."/>
            <person name="Serrano A."/>
            <person name="Henrissat B."/>
            <person name="Drula E."/>
            <person name="Hughes K.W."/>
            <person name="Mata J.L."/>
            <person name="Ishikawa N.K."/>
            <person name="Vargas-Isla R."/>
            <person name="Ushijima S."/>
            <person name="Smith C.A."/>
            <person name="Donoghue J."/>
            <person name="Ahrendt S."/>
            <person name="Andreopoulos W."/>
            <person name="He G."/>
            <person name="LaButti K."/>
            <person name="Lipzen A."/>
            <person name="Ng V."/>
            <person name="Riley R."/>
            <person name="Sandor L."/>
            <person name="Barry K."/>
            <person name="Martinez A.T."/>
            <person name="Xiao Y."/>
            <person name="Gibbons J.G."/>
            <person name="Terashima K."/>
            <person name="Grigoriev I.V."/>
            <person name="Hibbett D."/>
        </authorList>
    </citation>
    <scope>NUCLEOTIDE SEQUENCE [LARGE SCALE GENOMIC DNA]</scope>
    <source>
        <strain evidence="2 3">TFB7810</strain>
    </source>
</reference>
<evidence type="ECO:0000313" key="3">
    <source>
        <dbReference type="Proteomes" id="UP001142393"/>
    </source>
</evidence>
<protein>
    <submittedName>
        <fullName evidence="2">Uncharacterized protein</fullName>
    </submittedName>
</protein>
<dbReference type="EMBL" id="JANVFU010000005">
    <property type="protein sequence ID" value="KAJ3745848.1"/>
    <property type="molecule type" value="Genomic_DNA"/>
</dbReference>